<evidence type="ECO:0000256" key="1">
    <source>
        <dbReference type="SAM" id="MobiDB-lite"/>
    </source>
</evidence>
<reference evidence="2" key="2">
    <citation type="journal article" date="2015" name="Data Brief">
        <title>Shoot transcriptome of the giant reed, Arundo donax.</title>
        <authorList>
            <person name="Barrero R.A."/>
            <person name="Guerrero F.D."/>
            <person name="Moolhuijzen P."/>
            <person name="Goolsby J.A."/>
            <person name="Tidwell J."/>
            <person name="Bellgard S.E."/>
            <person name="Bellgard M.I."/>
        </authorList>
    </citation>
    <scope>NUCLEOTIDE SEQUENCE</scope>
    <source>
        <tissue evidence="2">Shoot tissue taken approximately 20 cm above the soil surface</tissue>
    </source>
</reference>
<protein>
    <submittedName>
        <fullName evidence="2">Uncharacterized protein</fullName>
    </submittedName>
</protein>
<reference evidence="2" key="1">
    <citation type="submission" date="2014-09" db="EMBL/GenBank/DDBJ databases">
        <authorList>
            <person name="Magalhaes I.L.F."/>
            <person name="Oliveira U."/>
            <person name="Santos F.R."/>
            <person name="Vidigal T.H.D.A."/>
            <person name="Brescovit A.D."/>
            <person name="Santos A.J."/>
        </authorList>
    </citation>
    <scope>NUCLEOTIDE SEQUENCE</scope>
    <source>
        <tissue evidence="2">Shoot tissue taken approximately 20 cm above the soil surface</tissue>
    </source>
</reference>
<organism evidence="2">
    <name type="scientific">Arundo donax</name>
    <name type="common">Giant reed</name>
    <name type="synonym">Donax arundinaceus</name>
    <dbReference type="NCBI Taxonomy" id="35708"/>
    <lineage>
        <taxon>Eukaryota</taxon>
        <taxon>Viridiplantae</taxon>
        <taxon>Streptophyta</taxon>
        <taxon>Embryophyta</taxon>
        <taxon>Tracheophyta</taxon>
        <taxon>Spermatophyta</taxon>
        <taxon>Magnoliopsida</taxon>
        <taxon>Liliopsida</taxon>
        <taxon>Poales</taxon>
        <taxon>Poaceae</taxon>
        <taxon>PACMAD clade</taxon>
        <taxon>Arundinoideae</taxon>
        <taxon>Arundineae</taxon>
        <taxon>Arundo</taxon>
    </lineage>
</organism>
<dbReference type="EMBL" id="GBRH01191438">
    <property type="protein sequence ID" value="JAE06458.1"/>
    <property type="molecule type" value="Transcribed_RNA"/>
</dbReference>
<name>A0A0A9FDX1_ARUDO</name>
<feature type="region of interest" description="Disordered" evidence="1">
    <location>
        <begin position="12"/>
        <end position="32"/>
    </location>
</feature>
<evidence type="ECO:0000313" key="2">
    <source>
        <dbReference type="EMBL" id="JAE06458.1"/>
    </source>
</evidence>
<accession>A0A0A9FDX1</accession>
<proteinExistence type="predicted"/>
<sequence length="63" mass="7345">MLHIIGVLKTEQTPNSNTIKRDKGLLTSQNNPSQKVNRYFNLHLPSRYRRNQGELKIKTLKLV</sequence>
<dbReference type="AlphaFoldDB" id="A0A0A9FDX1"/>